<reference evidence="1 2" key="1">
    <citation type="submission" date="2016-10" db="EMBL/GenBank/DDBJ databases">
        <authorList>
            <person name="de Groot N.N."/>
        </authorList>
    </citation>
    <scope>NUCLEOTIDE SEQUENCE [LARGE SCALE GENOMIC DNA]</scope>
    <source>
        <strain evidence="1 2">DSM 8512</strain>
    </source>
</reference>
<keyword evidence="2" id="KW-1185">Reference proteome</keyword>
<organism evidence="1 2">
    <name type="scientific">Paracoccus alcaliphilus</name>
    <dbReference type="NCBI Taxonomy" id="34002"/>
    <lineage>
        <taxon>Bacteria</taxon>
        <taxon>Pseudomonadati</taxon>
        <taxon>Pseudomonadota</taxon>
        <taxon>Alphaproteobacteria</taxon>
        <taxon>Rhodobacterales</taxon>
        <taxon>Paracoccaceae</taxon>
        <taxon>Paracoccus</taxon>
    </lineage>
</organism>
<dbReference type="EMBL" id="FODE01000002">
    <property type="protein sequence ID" value="SEN19148.1"/>
    <property type="molecule type" value="Genomic_DNA"/>
</dbReference>
<evidence type="ECO:0000313" key="2">
    <source>
        <dbReference type="Proteomes" id="UP000199054"/>
    </source>
</evidence>
<dbReference type="AlphaFoldDB" id="A0A1H8EK18"/>
<evidence type="ECO:0000313" key="1">
    <source>
        <dbReference type="EMBL" id="SEN19148.1"/>
    </source>
</evidence>
<name>A0A1H8EK18_9RHOB</name>
<accession>A0A1H8EK18</accession>
<gene>
    <name evidence="1" type="ORF">SAMN04489859_100294</name>
</gene>
<proteinExistence type="predicted"/>
<dbReference type="Proteomes" id="UP000199054">
    <property type="component" value="Unassembled WGS sequence"/>
</dbReference>
<sequence length="228" mass="24578">MARSCRGNVGIGRKSATDAYGHLRILVSLILSLSSARVLTGGCRNASGHPSVAKRCLPRRSGRRHPAERCAFLVMKFTLLRISDRHFGAYIIVLGYASLNVGPARQARPAPSDGAPCGKPAFNGLVALDANEPRAVIHPRDEMNCAIRSAASSGFVCRTKWGASIGKSDWQCPLKSCDIAIGTNRSLVARRYAQGTLISDNLSRRSTCDTARKRSTRVLNGTSRNTDL</sequence>
<protein>
    <submittedName>
        <fullName evidence="1">Uncharacterized protein</fullName>
    </submittedName>
</protein>